<sequence>MAKRGRISRRQRVAGEAARRAAAALRLARAPLPRRAGPKDAVAGLPAPAGPADGERLENVAPVPACASGCRVCAEARERFDALRASSLVQRRRFGEPGRYPYAAGKHTLHRTACREVEQSVGHVRGDDPVRLRGALTDFAHHDTTSSEWATPMRVMEPGEAAAWVTERIGPRGGVRYRLCRICTPELPAAD</sequence>
<protein>
    <submittedName>
        <fullName evidence="1">Uncharacterized protein</fullName>
    </submittedName>
</protein>
<organism evidence="1 2">
    <name type="scientific">Streptomyces prasinosporus</name>
    <dbReference type="NCBI Taxonomy" id="68256"/>
    <lineage>
        <taxon>Bacteria</taxon>
        <taxon>Bacillati</taxon>
        <taxon>Actinomycetota</taxon>
        <taxon>Actinomycetes</taxon>
        <taxon>Kitasatosporales</taxon>
        <taxon>Streptomycetaceae</taxon>
        <taxon>Streptomyces</taxon>
        <taxon>Streptomyces albogriseolus group</taxon>
    </lineage>
</organism>
<dbReference type="EMBL" id="BAAAXF010000071">
    <property type="protein sequence ID" value="GAA3502796.1"/>
    <property type="molecule type" value="Genomic_DNA"/>
</dbReference>
<accession>A0ABP6U970</accession>
<gene>
    <name evidence="1" type="ORF">GCM10019016_099050</name>
</gene>
<keyword evidence="2" id="KW-1185">Reference proteome</keyword>
<dbReference type="Proteomes" id="UP001501455">
    <property type="component" value="Unassembled WGS sequence"/>
</dbReference>
<reference evidence="2" key="1">
    <citation type="journal article" date="2019" name="Int. J. Syst. Evol. Microbiol.">
        <title>The Global Catalogue of Microorganisms (GCM) 10K type strain sequencing project: providing services to taxonomists for standard genome sequencing and annotation.</title>
        <authorList>
            <consortium name="The Broad Institute Genomics Platform"/>
            <consortium name="The Broad Institute Genome Sequencing Center for Infectious Disease"/>
            <person name="Wu L."/>
            <person name="Ma J."/>
        </authorList>
    </citation>
    <scope>NUCLEOTIDE SEQUENCE [LARGE SCALE GENOMIC DNA]</scope>
    <source>
        <strain evidence="2">JCM 4816</strain>
    </source>
</reference>
<proteinExistence type="predicted"/>
<evidence type="ECO:0000313" key="2">
    <source>
        <dbReference type="Proteomes" id="UP001501455"/>
    </source>
</evidence>
<name>A0ABP6U970_9ACTN</name>
<comment type="caution">
    <text evidence="1">The sequence shown here is derived from an EMBL/GenBank/DDBJ whole genome shotgun (WGS) entry which is preliminary data.</text>
</comment>
<evidence type="ECO:0000313" key="1">
    <source>
        <dbReference type="EMBL" id="GAA3502796.1"/>
    </source>
</evidence>